<keyword evidence="1" id="KW-0812">Transmembrane</keyword>
<dbReference type="Proteomes" id="UP000193067">
    <property type="component" value="Unassembled WGS sequence"/>
</dbReference>
<dbReference type="AlphaFoldDB" id="A0A1Y2IQM4"/>
<evidence type="ECO:0000256" key="1">
    <source>
        <dbReference type="SAM" id="Phobius"/>
    </source>
</evidence>
<evidence type="ECO:0000313" key="2">
    <source>
        <dbReference type="EMBL" id="OSD02262.1"/>
    </source>
</evidence>
<reference evidence="2 3" key="1">
    <citation type="journal article" date="2015" name="Biotechnol. Biofuels">
        <title>Enhanced degradation of softwood versus hardwood by the white-rot fungus Pycnoporus coccineus.</title>
        <authorList>
            <person name="Couturier M."/>
            <person name="Navarro D."/>
            <person name="Chevret D."/>
            <person name="Henrissat B."/>
            <person name="Piumi F."/>
            <person name="Ruiz-Duenas F.J."/>
            <person name="Martinez A.T."/>
            <person name="Grigoriev I.V."/>
            <person name="Riley R."/>
            <person name="Lipzen A."/>
            <person name="Berrin J.G."/>
            <person name="Master E.R."/>
            <person name="Rosso M.N."/>
        </authorList>
    </citation>
    <scope>NUCLEOTIDE SEQUENCE [LARGE SCALE GENOMIC DNA]</scope>
    <source>
        <strain evidence="2 3">BRFM310</strain>
    </source>
</reference>
<protein>
    <submittedName>
        <fullName evidence="2">Uncharacterized protein</fullName>
    </submittedName>
</protein>
<dbReference type="STRING" id="1353009.A0A1Y2IQM4"/>
<proteinExistence type="predicted"/>
<dbReference type="PANTHER" id="PTHR40465">
    <property type="entry name" value="CHROMOSOME 1, WHOLE GENOME SHOTGUN SEQUENCE"/>
    <property type="match status" value="1"/>
</dbReference>
<organism evidence="2 3">
    <name type="scientific">Trametes coccinea (strain BRFM310)</name>
    <name type="common">Pycnoporus coccineus</name>
    <dbReference type="NCBI Taxonomy" id="1353009"/>
    <lineage>
        <taxon>Eukaryota</taxon>
        <taxon>Fungi</taxon>
        <taxon>Dikarya</taxon>
        <taxon>Basidiomycota</taxon>
        <taxon>Agaricomycotina</taxon>
        <taxon>Agaricomycetes</taxon>
        <taxon>Polyporales</taxon>
        <taxon>Polyporaceae</taxon>
        <taxon>Trametes</taxon>
    </lineage>
</organism>
<feature type="transmembrane region" description="Helical" evidence="1">
    <location>
        <begin position="117"/>
        <end position="140"/>
    </location>
</feature>
<accession>A0A1Y2IQM4</accession>
<evidence type="ECO:0000313" key="3">
    <source>
        <dbReference type="Proteomes" id="UP000193067"/>
    </source>
</evidence>
<keyword evidence="1" id="KW-0472">Membrane</keyword>
<feature type="transmembrane region" description="Helical" evidence="1">
    <location>
        <begin position="29"/>
        <end position="57"/>
    </location>
</feature>
<sequence>MLPRIHVIIYGLNIHQAVRYFKTFPKDHIYLKLLVASVLFWETLHTAFAMHTCYHYLVANYFNSSALFVGFSSLNLLPLVAGLSITSCQTFFIRRVYLLASSAETFIKHTFKAYAKVTWMISVAYGMAAASDAVLTTVLICALRKCRTVYPASLLAALNTRQVLAEQSNGAAAIYGETGDSPTSAMPTRSAFRLGSWAMSGRPEPDEAAGSEVIEMDVKADSFTEKGNTGMNRTVVEMIGALDRADYTGVERSLR</sequence>
<dbReference type="EMBL" id="KZ084106">
    <property type="protein sequence ID" value="OSD02262.1"/>
    <property type="molecule type" value="Genomic_DNA"/>
</dbReference>
<gene>
    <name evidence="2" type="ORF">PYCCODRAFT_418968</name>
</gene>
<name>A0A1Y2IQM4_TRAC3</name>
<dbReference type="PANTHER" id="PTHR40465:SF1">
    <property type="entry name" value="DUF6534 DOMAIN-CONTAINING PROTEIN"/>
    <property type="match status" value="1"/>
</dbReference>
<keyword evidence="1" id="KW-1133">Transmembrane helix</keyword>
<feature type="transmembrane region" description="Helical" evidence="1">
    <location>
        <begin position="77"/>
        <end position="97"/>
    </location>
</feature>
<keyword evidence="3" id="KW-1185">Reference proteome</keyword>
<dbReference type="OrthoDB" id="2748062at2759"/>